<keyword evidence="5 6" id="KW-0472">Membrane</keyword>
<dbReference type="EMBL" id="CAEZZW010000002">
    <property type="protein sequence ID" value="CAB4777253.1"/>
    <property type="molecule type" value="Genomic_DNA"/>
</dbReference>
<dbReference type="EMBL" id="CAFBLD010000008">
    <property type="protein sequence ID" value="CAB4873606.1"/>
    <property type="molecule type" value="Genomic_DNA"/>
</dbReference>
<dbReference type="GO" id="GO:0042158">
    <property type="term" value="P:lipoprotein biosynthetic process"/>
    <property type="evidence" value="ECO:0007669"/>
    <property type="project" value="InterPro"/>
</dbReference>
<accession>A0A6J7DSK9</accession>
<evidence type="ECO:0000313" key="11">
    <source>
        <dbReference type="EMBL" id="CAB4826813.1"/>
    </source>
</evidence>
<keyword evidence="3 6" id="KW-0812">Transmembrane</keyword>
<evidence type="ECO:0000256" key="2">
    <source>
        <dbReference type="ARBA" id="ARBA00022679"/>
    </source>
</evidence>
<dbReference type="HAMAP" id="MF_01147">
    <property type="entry name" value="Lgt"/>
    <property type="match status" value="1"/>
</dbReference>
<evidence type="ECO:0000313" key="9">
    <source>
        <dbReference type="EMBL" id="CAB4718722.1"/>
    </source>
</evidence>
<evidence type="ECO:0000313" key="8">
    <source>
        <dbReference type="EMBL" id="CAB4687201.1"/>
    </source>
</evidence>
<feature type="transmembrane region" description="Helical" evidence="6">
    <location>
        <begin position="183"/>
        <end position="203"/>
    </location>
</feature>
<dbReference type="Pfam" id="PF01790">
    <property type="entry name" value="LGT"/>
    <property type="match status" value="1"/>
</dbReference>
<keyword evidence="1" id="KW-1003">Cell membrane</keyword>
<feature type="transmembrane region" description="Helical" evidence="6">
    <location>
        <begin position="215"/>
        <end position="234"/>
    </location>
</feature>
<evidence type="ECO:0000313" key="7">
    <source>
        <dbReference type="EMBL" id="CAB4329733.1"/>
    </source>
</evidence>
<feature type="transmembrane region" description="Helical" evidence="6">
    <location>
        <begin position="92"/>
        <end position="113"/>
    </location>
</feature>
<evidence type="ECO:0000256" key="3">
    <source>
        <dbReference type="ARBA" id="ARBA00022692"/>
    </source>
</evidence>
<dbReference type="EMBL" id="CAFABH010000008">
    <property type="protein sequence ID" value="CAB4826813.1"/>
    <property type="molecule type" value="Genomic_DNA"/>
</dbReference>
<dbReference type="EMBL" id="CAEZXO010000002">
    <property type="protein sequence ID" value="CAB4687201.1"/>
    <property type="molecule type" value="Genomic_DNA"/>
</dbReference>
<dbReference type="EMBL" id="CAFBOC010000004">
    <property type="protein sequence ID" value="CAB4972194.1"/>
    <property type="molecule type" value="Genomic_DNA"/>
</dbReference>
<keyword evidence="2" id="KW-0808">Transferase</keyword>
<reference evidence="12" key="1">
    <citation type="submission" date="2020-05" db="EMBL/GenBank/DDBJ databases">
        <authorList>
            <person name="Chiriac C."/>
            <person name="Salcher M."/>
            <person name="Ghai R."/>
            <person name="Kavagutti S V."/>
        </authorList>
    </citation>
    <scope>NUCLEOTIDE SEQUENCE</scope>
</reference>
<dbReference type="GO" id="GO:0005886">
    <property type="term" value="C:plasma membrane"/>
    <property type="evidence" value="ECO:0007669"/>
    <property type="project" value="InterPro"/>
</dbReference>
<dbReference type="InterPro" id="IPR001640">
    <property type="entry name" value="Lgt"/>
</dbReference>
<dbReference type="EMBL" id="CAEZYM010000002">
    <property type="protein sequence ID" value="CAB4718722.1"/>
    <property type="molecule type" value="Genomic_DNA"/>
</dbReference>
<feature type="transmembrane region" description="Helical" evidence="6">
    <location>
        <begin position="240"/>
        <end position="259"/>
    </location>
</feature>
<evidence type="ECO:0000313" key="14">
    <source>
        <dbReference type="EMBL" id="CAB4972194.1"/>
    </source>
</evidence>
<evidence type="ECO:0000256" key="1">
    <source>
        <dbReference type="ARBA" id="ARBA00022475"/>
    </source>
</evidence>
<dbReference type="NCBIfam" id="TIGR00544">
    <property type="entry name" value="lgt"/>
    <property type="match status" value="1"/>
</dbReference>
<evidence type="ECO:0000256" key="4">
    <source>
        <dbReference type="ARBA" id="ARBA00022989"/>
    </source>
</evidence>
<proteinExistence type="inferred from homology"/>
<gene>
    <name evidence="8" type="ORF">UFOPK2510_00422</name>
    <name evidence="9" type="ORF">UFOPK2718_00307</name>
    <name evidence="10" type="ORF">UFOPK2936_00612</name>
    <name evidence="11" type="ORF">UFOPK3174_00633</name>
    <name evidence="12" type="ORF">UFOPK3328_01218</name>
    <name evidence="13" type="ORF">UFOPK3779_00417</name>
    <name evidence="14" type="ORF">UFOPK3913_00516</name>
    <name evidence="7" type="ORF">UFOPK4107_00058</name>
</gene>
<evidence type="ECO:0000313" key="13">
    <source>
        <dbReference type="EMBL" id="CAB4939350.1"/>
    </source>
</evidence>
<evidence type="ECO:0000256" key="6">
    <source>
        <dbReference type="SAM" id="Phobius"/>
    </source>
</evidence>
<dbReference type="PANTHER" id="PTHR30589:SF0">
    <property type="entry name" value="PHOSPHATIDYLGLYCEROL--PROLIPOPROTEIN DIACYLGLYCERYL TRANSFERASE"/>
    <property type="match status" value="1"/>
</dbReference>
<feature type="transmembrane region" description="Helical" evidence="6">
    <location>
        <begin position="20"/>
        <end position="39"/>
    </location>
</feature>
<dbReference type="PROSITE" id="PS01311">
    <property type="entry name" value="LGT"/>
    <property type="match status" value="1"/>
</dbReference>
<dbReference type="EMBL" id="CAESAE010000001">
    <property type="protein sequence ID" value="CAB4329733.1"/>
    <property type="molecule type" value="Genomic_DNA"/>
</dbReference>
<dbReference type="EMBL" id="CAFBNH010000002">
    <property type="protein sequence ID" value="CAB4939350.1"/>
    <property type="molecule type" value="Genomic_DNA"/>
</dbReference>
<keyword evidence="4 6" id="KW-1133">Transmembrane helix</keyword>
<protein>
    <submittedName>
        <fullName evidence="12">Unannotated protein</fullName>
    </submittedName>
</protein>
<dbReference type="AlphaFoldDB" id="A0A6J7DSK9"/>
<evidence type="ECO:0000313" key="10">
    <source>
        <dbReference type="EMBL" id="CAB4777253.1"/>
    </source>
</evidence>
<evidence type="ECO:0000313" key="12">
    <source>
        <dbReference type="EMBL" id="CAB4873606.1"/>
    </source>
</evidence>
<dbReference type="GO" id="GO:0008961">
    <property type="term" value="F:phosphatidylglycerol-prolipoprotein diacylglyceryl transferase activity"/>
    <property type="evidence" value="ECO:0007669"/>
    <property type="project" value="InterPro"/>
</dbReference>
<evidence type="ECO:0000256" key="5">
    <source>
        <dbReference type="ARBA" id="ARBA00023136"/>
    </source>
</evidence>
<feature type="transmembrane region" description="Helical" evidence="6">
    <location>
        <begin position="51"/>
        <end position="72"/>
    </location>
</feature>
<dbReference type="PANTHER" id="PTHR30589">
    <property type="entry name" value="PROLIPOPROTEIN DIACYLGLYCERYL TRANSFERASE"/>
    <property type="match status" value="1"/>
</dbReference>
<feature type="transmembrane region" description="Helical" evidence="6">
    <location>
        <begin position="125"/>
        <end position="146"/>
    </location>
</feature>
<sequence length="279" mass="30945">MLRFIPTPSTSQLGIGPFTVHFYALCIIAGITIAIWWGDKRYRRVGGAEHVVADVAIIAVPSGIIGGRLYHLLTSPDAYFGSGGHPLDAFKIWQGGLGIWGAIALGTLAAWWMHKRLRNRGRQGLLTFSQFADALAPGVLCAQAIGRCGNWFNGELFGKPTNLPWGLEIPLALRPLGFETFPTFHPTFAYEALWCLGIAFLILRLEKQFKPGQTFLFYIAAYCVGRFFFESLRIDQAHVIFGMRVNEWVSLIVGFLAIAQLRRISKRVTNSEESGTISP</sequence>
<name>A0A6J7DSK9_9ZZZZ</name>
<organism evidence="12">
    <name type="scientific">freshwater metagenome</name>
    <dbReference type="NCBI Taxonomy" id="449393"/>
    <lineage>
        <taxon>unclassified sequences</taxon>
        <taxon>metagenomes</taxon>
        <taxon>ecological metagenomes</taxon>
    </lineage>
</organism>